<reference evidence="6 7" key="1">
    <citation type="submission" date="2019-03" db="EMBL/GenBank/DDBJ databases">
        <title>Sequencing the genomes of 1000 actinobacteria strains.</title>
        <authorList>
            <person name="Klenk H.-P."/>
        </authorList>
    </citation>
    <scope>NUCLEOTIDE SEQUENCE [LARGE SCALE GENOMIC DNA]</scope>
    <source>
        <strain evidence="6 7">DSM 18936</strain>
    </source>
</reference>
<dbReference type="Pfam" id="PF00127">
    <property type="entry name" value="Copper-bind"/>
    <property type="match status" value="1"/>
</dbReference>
<keyword evidence="2" id="KW-0186">Copper</keyword>
<dbReference type="SUPFAM" id="SSF49503">
    <property type="entry name" value="Cupredoxins"/>
    <property type="match status" value="1"/>
</dbReference>
<dbReference type="Gene3D" id="2.60.40.420">
    <property type="entry name" value="Cupredoxins - blue copper proteins"/>
    <property type="match status" value="1"/>
</dbReference>
<dbReference type="PROSITE" id="PS00079">
    <property type="entry name" value="MULTICOPPER_OXIDASE1"/>
    <property type="match status" value="1"/>
</dbReference>
<name>A0A4R7HXA5_9ACTN</name>
<dbReference type="InterPro" id="IPR052721">
    <property type="entry name" value="ET_Amicyanin"/>
</dbReference>
<evidence type="ECO:0000256" key="2">
    <source>
        <dbReference type="ARBA" id="ARBA00023008"/>
    </source>
</evidence>
<evidence type="ECO:0000256" key="3">
    <source>
        <dbReference type="SAM" id="MobiDB-lite"/>
    </source>
</evidence>
<evidence type="ECO:0000259" key="5">
    <source>
        <dbReference type="Pfam" id="PF00127"/>
    </source>
</evidence>
<dbReference type="InterPro" id="IPR033138">
    <property type="entry name" value="Cu_oxidase_CS"/>
</dbReference>
<dbReference type="EMBL" id="SOAU01000001">
    <property type="protein sequence ID" value="TDT15807.1"/>
    <property type="molecule type" value="Genomic_DNA"/>
</dbReference>
<evidence type="ECO:0000313" key="6">
    <source>
        <dbReference type="EMBL" id="TDT15807.1"/>
    </source>
</evidence>
<dbReference type="AlphaFoldDB" id="A0A4R7HXA5"/>
<comment type="caution">
    <text evidence="6">The sequence shown here is derived from an EMBL/GenBank/DDBJ whole genome shotgun (WGS) entry which is preliminary data.</text>
</comment>
<feature type="region of interest" description="Disordered" evidence="3">
    <location>
        <begin position="45"/>
        <end position="86"/>
    </location>
</feature>
<dbReference type="PANTHER" id="PTHR36507">
    <property type="entry name" value="BLL1555 PROTEIN"/>
    <property type="match status" value="1"/>
</dbReference>
<dbReference type="InterPro" id="IPR008972">
    <property type="entry name" value="Cupredoxin"/>
</dbReference>
<dbReference type="Proteomes" id="UP000294558">
    <property type="component" value="Unassembled WGS sequence"/>
</dbReference>
<feature type="signal peptide" evidence="4">
    <location>
        <begin position="1"/>
        <end position="21"/>
    </location>
</feature>
<feature type="chain" id="PRO_5020322483" evidence="4">
    <location>
        <begin position="22"/>
        <end position="190"/>
    </location>
</feature>
<protein>
    <submittedName>
        <fullName evidence="6">Plastocyanin</fullName>
    </submittedName>
</protein>
<gene>
    <name evidence="6" type="ORF">BDK89_1385</name>
</gene>
<organism evidence="6 7">
    <name type="scientific">Ilumatobacter fluminis</name>
    <dbReference type="NCBI Taxonomy" id="467091"/>
    <lineage>
        <taxon>Bacteria</taxon>
        <taxon>Bacillati</taxon>
        <taxon>Actinomycetota</taxon>
        <taxon>Acidimicrobiia</taxon>
        <taxon>Acidimicrobiales</taxon>
        <taxon>Ilumatobacteraceae</taxon>
        <taxon>Ilumatobacter</taxon>
    </lineage>
</organism>
<keyword evidence="7" id="KW-1185">Reference proteome</keyword>
<proteinExistence type="predicted"/>
<dbReference type="GO" id="GO:0009055">
    <property type="term" value="F:electron transfer activity"/>
    <property type="evidence" value="ECO:0007669"/>
    <property type="project" value="InterPro"/>
</dbReference>
<sequence>MRTTFFRQAAFVAAAAPLVLAACGDDANDAGVAARQLEARFAAAQAEPADEPADAATEVADDTETDTNNDTDTESIDAADVEETAAPATTLAPVEPTGVLVPVIGLDNSFRPQVVEVNVGDEVVWENRGINEHDVLFVQDSAAPFGVEVADFQPGDFYSHVFTEPGEFRYYCSIHGNETVGMVGTVVVTG</sequence>
<keyword evidence="1" id="KW-0479">Metal-binding</keyword>
<evidence type="ECO:0000313" key="7">
    <source>
        <dbReference type="Proteomes" id="UP000294558"/>
    </source>
</evidence>
<dbReference type="PROSITE" id="PS51257">
    <property type="entry name" value="PROKAR_LIPOPROTEIN"/>
    <property type="match status" value="1"/>
</dbReference>
<dbReference type="InterPro" id="IPR000923">
    <property type="entry name" value="BlueCu_1"/>
</dbReference>
<keyword evidence="4" id="KW-0732">Signal</keyword>
<evidence type="ECO:0000256" key="4">
    <source>
        <dbReference type="SAM" id="SignalP"/>
    </source>
</evidence>
<dbReference type="GO" id="GO:0005507">
    <property type="term" value="F:copper ion binding"/>
    <property type="evidence" value="ECO:0007669"/>
    <property type="project" value="InterPro"/>
</dbReference>
<evidence type="ECO:0000256" key="1">
    <source>
        <dbReference type="ARBA" id="ARBA00022723"/>
    </source>
</evidence>
<accession>A0A4R7HXA5</accession>
<feature type="domain" description="Blue (type 1) copper" evidence="5">
    <location>
        <begin position="109"/>
        <end position="188"/>
    </location>
</feature>
<dbReference type="PANTHER" id="PTHR36507:SF1">
    <property type="entry name" value="BLL1555 PROTEIN"/>
    <property type="match status" value="1"/>
</dbReference>
<feature type="compositionally biased region" description="Acidic residues" evidence="3">
    <location>
        <begin position="48"/>
        <end position="83"/>
    </location>
</feature>
<dbReference type="RefSeq" id="WP_166657433.1">
    <property type="nucleotide sequence ID" value="NZ_SOAU01000001.1"/>
</dbReference>